<dbReference type="Pfam" id="PF13481">
    <property type="entry name" value="AAA_25"/>
    <property type="match status" value="1"/>
</dbReference>
<evidence type="ECO:0000259" key="1">
    <source>
        <dbReference type="SMART" id="SM00382"/>
    </source>
</evidence>
<dbReference type="SMART" id="SM00382">
    <property type="entry name" value="AAA"/>
    <property type="match status" value="1"/>
</dbReference>
<reference evidence="2 3" key="2">
    <citation type="journal article" date="2011" name="J. Bacteriol.">
        <title>Complete genome sequence of a carbon monoxide-utilizing acetogen, Eubacterium limosum KIST612.</title>
        <authorList>
            <person name="Roh H."/>
            <person name="Ko H.J."/>
            <person name="Kim D."/>
            <person name="Choi D.G."/>
            <person name="Park S."/>
            <person name="Kim S."/>
            <person name="Chang I.S."/>
            <person name="Choi I.G."/>
        </authorList>
    </citation>
    <scope>NUCLEOTIDE SEQUENCE [LARGE SCALE GENOMIC DNA]</scope>
    <source>
        <strain evidence="2 3">KIST612</strain>
    </source>
</reference>
<proteinExistence type="predicted"/>
<dbReference type="SUPFAM" id="SSF52540">
    <property type="entry name" value="P-loop containing nucleoside triphosphate hydrolases"/>
    <property type="match status" value="1"/>
</dbReference>
<reference key="1">
    <citation type="submission" date="2010-09" db="EMBL/GenBank/DDBJ databases">
        <authorList>
            <person name="Roh H."/>
            <person name="Ko H.-J."/>
            <person name="Kim D."/>
            <person name="Choi D.G."/>
            <person name="Park S."/>
            <person name="Kim S."/>
            <person name="Kim K.H."/>
            <person name="Chang I.S."/>
            <person name="Choi I.-G."/>
        </authorList>
    </citation>
    <scope>NUCLEOTIDE SEQUENCE</scope>
    <source>
        <strain>KIST612</strain>
    </source>
</reference>
<evidence type="ECO:0000313" key="3">
    <source>
        <dbReference type="Proteomes" id="UP000006873"/>
    </source>
</evidence>
<gene>
    <name evidence="2" type="ordered locus">ELI_2800</name>
</gene>
<evidence type="ECO:0000313" key="2">
    <source>
        <dbReference type="EMBL" id="ADO37781.1"/>
    </source>
</evidence>
<dbReference type="AlphaFoldDB" id="E3GEV1"/>
<dbReference type="PANTHER" id="PTHR32472">
    <property type="entry name" value="DNA REPAIR PROTEIN RADA"/>
    <property type="match status" value="1"/>
</dbReference>
<dbReference type="Proteomes" id="UP000006873">
    <property type="component" value="Chromosome"/>
</dbReference>
<dbReference type="HOGENOM" id="CLU_039599_0_0_9"/>
<dbReference type="KEGG" id="elm:ELI_2800"/>
<dbReference type="GeneID" id="68363822"/>
<keyword evidence="3" id="KW-1185">Reference proteome</keyword>
<sequence>MDEKRSDANFKDSQELKLVQLSEIQAEEVEWLWYPFIPFGKITLLQGDPGCGKTFLILKLIALLTRGLSLPECKGEPLPPFNVIYQTAEDGIADTIKPRLEQAGADCEKVFVIDESKNPLSFIDARIEKAIIQQKARLLILDPLQAYLGEMVDMNQSNKVRPQFARLAGIAERTGCSIILIGHLNKKEGTKDLYRALGSIDIAAAVRSVLLVTEAMENKGRKVLLQLKNNLAPMCPGIEFELGEAVHFLGYTDIPTETFLKGMEKLQEKSQAEKFNKALKRIPEILSEQSDLRMPSTEIIQRLVDEGIGKRTADKAKKELNILSAKEDNIWYWYLDHPAES</sequence>
<protein>
    <submittedName>
        <fullName evidence="2">AAA ATPase</fullName>
    </submittedName>
</protein>
<dbReference type="InterPro" id="IPR027417">
    <property type="entry name" value="P-loop_NTPase"/>
</dbReference>
<dbReference type="eggNOG" id="COG3598">
    <property type="taxonomic scope" value="Bacteria"/>
</dbReference>
<accession>E3GEV1</accession>
<dbReference type="Gene3D" id="3.40.50.300">
    <property type="entry name" value="P-loop containing nucleotide triphosphate hydrolases"/>
    <property type="match status" value="1"/>
</dbReference>
<dbReference type="PANTHER" id="PTHR32472:SF10">
    <property type="entry name" value="DNA REPAIR PROTEIN RADA-LIKE PROTEIN"/>
    <property type="match status" value="1"/>
</dbReference>
<dbReference type="EMBL" id="CP002273">
    <property type="protein sequence ID" value="ADO37781.1"/>
    <property type="molecule type" value="Genomic_DNA"/>
</dbReference>
<dbReference type="GO" id="GO:0000725">
    <property type="term" value="P:recombinational repair"/>
    <property type="evidence" value="ECO:0007669"/>
    <property type="project" value="TreeGrafter"/>
</dbReference>
<dbReference type="InterPro" id="IPR003593">
    <property type="entry name" value="AAA+_ATPase"/>
</dbReference>
<organism evidence="2 3">
    <name type="scientific">Eubacterium callanderi</name>
    <dbReference type="NCBI Taxonomy" id="53442"/>
    <lineage>
        <taxon>Bacteria</taxon>
        <taxon>Bacillati</taxon>
        <taxon>Bacillota</taxon>
        <taxon>Clostridia</taxon>
        <taxon>Eubacteriales</taxon>
        <taxon>Eubacteriaceae</taxon>
        <taxon>Eubacterium</taxon>
    </lineage>
</organism>
<dbReference type="RefSeq" id="WP_013381101.1">
    <property type="nucleotide sequence ID" value="NC_014624.2"/>
</dbReference>
<feature type="domain" description="AAA+ ATPase" evidence="1">
    <location>
        <begin position="39"/>
        <end position="217"/>
    </location>
</feature>
<name>E3GEV1_9FIRM</name>